<reference evidence="1" key="2">
    <citation type="journal article" date="2015" name="Data Brief">
        <title>Shoot transcriptome of the giant reed, Arundo donax.</title>
        <authorList>
            <person name="Barrero R.A."/>
            <person name="Guerrero F.D."/>
            <person name="Moolhuijzen P."/>
            <person name="Goolsby J.A."/>
            <person name="Tidwell J."/>
            <person name="Bellgard S.E."/>
            <person name="Bellgard M.I."/>
        </authorList>
    </citation>
    <scope>NUCLEOTIDE SEQUENCE</scope>
    <source>
        <tissue evidence="1">Shoot tissue taken approximately 20 cm above the soil surface</tissue>
    </source>
</reference>
<reference evidence="1" key="1">
    <citation type="submission" date="2014-09" db="EMBL/GenBank/DDBJ databases">
        <authorList>
            <person name="Magalhaes I.L.F."/>
            <person name="Oliveira U."/>
            <person name="Santos F.R."/>
            <person name="Vidigal T.H.D.A."/>
            <person name="Brescovit A.D."/>
            <person name="Santos A.J."/>
        </authorList>
    </citation>
    <scope>NUCLEOTIDE SEQUENCE</scope>
    <source>
        <tissue evidence="1">Shoot tissue taken approximately 20 cm above the soil surface</tissue>
    </source>
</reference>
<dbReference type="EMBL" id="GBRH01261833">
    <property type="protein sequence ID" value="JAD36062.1"/>
    <property type="molecule type" value="Transcribed_RNA"/>
</dbReference>
<organism evidence="1">
    <name type="scientific">Arundo donax</name>
    <name type="common">Giant reed</name>
    <name type="synonym">Donax arundinaceus</name>
    <dbReference type="NCBI Taxonomy" id="35708"/>
    <lineage>
        <taxon>Eukaryota</taxon>
        <taxon>Viridiplantae</taxon>
        <taxon>Streptophyta</taxon>
        <taxon>Embryophyta</taxon>
        <taxon>Tracheophyta</taxon>
        <taxon>Spermatophyta</taxon>
        <taxon>Magnoliopsida</taxon>
        <taxon>Liliopsida</taxon>
        <taxon>Poales</taxon>
        <taxon>Poaceae</taxon>
        <taxon>PACMAD clade</taxon>
        <taxon>Arundinoideae</taxon>
        <taxon>Arundineae</taxon>
        <taxon>Arundo</taxon>
    </lineage>
</organism>
<sequence length="36" mass="4262">MKNFMLSKHLYSIFFQFFLSFLAVGNGLKLLIAKFF</sequence>
<name>A0A0A8ZMJ9_ARUDO</name>
<accession>A0A0A8ZMJ9</accession>
<protein>
    <submittedName>
        <fullName evidence="1">Uncharacterized protein</fullName>
    </submittedName>
</protein>
<evidence type="ECO:0000313" key="1">
    <source>
        <dbReference type="EMBL" id="JAD36062.1"/>
    </source>
</evidence>
<proteinExistence type="predicted"/>
<dbReference type="AlphaFoldDB" id="A0A0A8ZMJ9"/>